<organism evidence="2 3">
    <name type="scientific">Eimeria brunetti</name>
    <dbReference type="NCBI Taxonomy" id="51314"/>
    <lineage>
        <taxon>Eukaryota</taxon>
        <taxon>Sar</taxon>
        <taxon>Alveolata</taxon>
        <taxon>Apicomplexa</taxon>
        <taxon>Conoidasida</taxon>
        <taxon>Coccidia</taxon>
        <taxon>Eucoccidiorida</taxon>
        <taxon>Eimeriorina</taxon>
        <taxon>Eimeriidae</taxon>
        <taxon>Eimeria</taxon>
    </lineage>
</organism>
<protein>
    <submittedName>
        <fullName evidence="2">Uncharacterized protein</fullName>
    </submittedName>
</protein>
<feature type="compositionally biased region" description="Basic and acidic residues" evidence="1">
    <location>
        <begin position="40"/>
        <end position="62"/>
    </location>
</feature>
<proteinExistence type="predicted"/>
<dbReference type="Proteomes" id="UP000030750">
    <property type="component" value="Unassembled WGS sequence"/>
</dbReference>
<evidence type="ECO:0000256" key="1">
    <source>
        <dbReference type="SAM" id="MobiDB-lite"/>
    </source>
</evidence>
<dbReference type="VEuPathDB" id="ToxoDB:EBH_0056080"/>
<name>U6LSK5_9EIME</name>
<feature type="compositionally biased region" description="Basic and acidic residues" evidence="1">
    <location>
        <begin position="1"/>
        <end position="10"/>
    </location>
</feature>
<evidence type="ECO:0000313" key="2">
    <source>
        <dbReference type="EMBL" id="CDJ53312.1"/>
    </source>
</evidence>
<evidence type="ECO:0000313" key="3">
    <source>
        <dbReference type="Proteomes" id="UP000030750"/>
    </source>
</evidence>
<feature type="region of interest" description="Disordered" evidence="1">
    <location>
        <begin position="1"/>
        <end position="88"/>
    </location>
</feature>
<dbReference type="EMBL" id="HG713301">
    <property type="protein sequence ID" value="CDJ53312.1"/>
    <property type="molecule type" value="Genomic_DNA"/>
</dbReference>
<gene>
    <name evidence="2" type="ORF">EBH_0056080</name>
</gene>
<sequence length="123" mass="13362">MDHAVKKAEEGLEAAQQICKSPSRPANEGTQPAQDEDHEAQEKACSKREAEGHEETRDKEEGGEGYEEGLEGLVEPQRQSPTGLSEAPIFNFPSHFALLVGGPLSGLYRHPELELALLAEEGL</sequence>
<keyword evidence="3" id="KW-1185">Reference proteome</keyword>
<reference evidence="2" key="1">
    <citation type="submission" date="2013-10" db="EMBL/GenBank/DDBJ databases">
        <title>Genomic analysis of the causative agents of coccidiosis in chickens.</title>
        <authorList>
            <person name="Reid A.J."/>
            <person name="Blake D."/>
            <person name="Billington K."/>
            <person name="Browne H."/>
            <person name="Dunn M."/>
            <person name="Hung S."/>
            <person name="Kawahara F."/>
            <person name="Miranda-Saavedra D."/>
            <person name="Mourier T."/>
            <person name="Nagra H."/>
            <person name="Otto T.D."/>
            <person name="Rawlings N."/>
            <person name="Sanchez A."/>
            <person name="Sanders M."/>
            <person name="Subramaniam C."/>
            <person name="Tay Y."/>
            <person name="Dear P."/>
            <person name="Doerig C."/>
            <person name="Gruber A."/>
            <person name="Parkinson J."/>
            <person name="Shirley M."/>
            <person name="Wan K.L."/>
            <person name="Berriman M."/>
            <person name="Tomley F."/>
            <person name="Pain A."/>
        </authorList>
    </citation>
    <scope>NUCLEOTIDE SEQUENCE [LARGE SCALE GENOMIC DNA]</scope>
    <source>
        <strain evidence="2">Houghton</strain>
    </source>
</reference>
<accession>U6LSK5</accession>
<reference evidence="2" key="2">
    <citation type="submission" date="2013-10" db="EMBL/GenBank/DDBJ databases">
        <authorList>
            <person name="Aslett M."/>
        </authorList>
    </citation>
    <scope>NUCLEOTIDE SEQUENCE [LARGE SCALE GENOMIC DNA]</scope>
    <source>
        <strain evidence="2">Houghton</strain>
    </source>
</reference>
<dbReference type="AlphaFoldDB" id="U6LSK5"/>